<organism evidence="1">
    <name type="scientific">marine metagenome</name>
    <dbReference type="NCBI Taxonomy" id="408172"/>
    <lineage>
        <taxon>unclassified sequences</taxon>
        <taxon>metagenomes</taxon>
        <taxon>ecological metagenomes</taxon>
    </lineage>
</organism>
<protein>
    <submittedName>
        <fullName evidence="1">Uncharacterized protein</fullName>
    </submittedName>
</protein>
<dbReference type="EMBL" id="UINC01039316">
    <property type="protein sequence ID" value="SVB37626.1"/>
    <property type="molecule type" value="Genomic_DNA"/>
</dbReference>
<accession>A0A382DGI8</accession>
<dbReference type="AlphaFoldDB" id="A0A382DGI8"/>
<proteinExistence type="predicted"/>
<name>A0A382DGI8_9ZZZZ</name>
<evidence type="ECO:0000313" key="1">
    <source>
        <dbReference type="EMBL" id="SVB37626.1"/>
    </source>
</evidence>
<feature type="non-terminal residue" evidence="1">
    <location>
        <position position="1"/>
    </location>
</feature>
<feature type="non-terminal residue" evidence="1">
    <location>
        <position position="63"/>
    </location>
</feature>
<gene>
    <name evidence="1" type="ORF">METZ01_LOCUS190480</name>
</gene>
<reference evidence="1" key="1">
    <citation type="submission" date="2018-05" db="EMBL/GenBank/DDBJ databases">
        <authorList>
            <person name="Lanie J.A."/>
            <person name="Ng W.-L."/>
            <person name="Kazmierczak K.M."/>
            <person name="Andrzejewski T.M."/>
            <person name="Davidsen T.M."/>
            <person name="Wayne K.J."/>
            <person name="Tettelin H."/>
            <person name="Glass J.I."/>
            <person name="Rusch D."/>
            <person name="Podicherti R."/>
            <person name="Tsui H.-C.T."/>
            <person name="Winkler M.E."/>
        </authorList>
    </citation>
    <scope>NUCLEOTIDE SEQUENCE</scope>
</reference>
<sequence length="63" mass="6942">VLNGVGLQVRRRYADPTLLWSNDSLQHPRQPTYMVLIVLMLSSPIPQRKLPSGSVSGDTITPA</sequence>